<accession>A0A1I7LZJ7</accession>
<dbReference type="InterPro" id="IPR037401">
    <property type="entry name" value="SnoaL-like"/>
</dbReference>
<evidence type="ECO:0000259" key="1">
    <source>
        <dbReference type="Pfam" id="PF13577"/>
    </source>
</evidence>
<dbReference type="Proteomes" id="UP000199391">
    <property type="component" value="Unassembled WGS sequence"/>
</dbReference>
<dbReference type="AlphaFoldDB" id="A0A1I7LZJ7"/>
<keyword evidence="2" id="KW-0413">Isomerase</keyword>
<feature type="domain" description="SnoaL-like" evidence="1">
    <location>
        <begin position="20"/>
        <end position="157"/>
    </location>
</feature>
<dbReference type="GO" id="GO:0016853">
    <property type="term" value="F:isomerase activity"/>
    <property type="evidence" value="ECO:0007669"/>
    <property type="project" value="UniProtKB-KW"/>
</dbReference>
<evidence type="ECO:0000313" key="2">
    <source>
        <dbReference type="EMBL" id="SFV15076.1"/>
    </source>
</evidence>
<dbReference type="Gene3D" id="3.10.450.50">
    <property type="match status" value="1"/>
</dbReference>
<dbReference type="EMBL" id="FPBO01000044">
    <property type="protein sequence ID" value="SFV15076.1"/>
    <property type="molecule type" value="Genomic_DNA"/>
</dbReference>
<proteinExistence type="predicted"/>
<dbReference type="OrthoDB" id="8686501at2"/>
<evidence type="ECO:0000313" key="3">
    <source>
        <dbReference type="Proteomes" id="UP000199391"/>
    </source>
</evidence>
<name>A0A1I7LZJ7_9BURK</name>
<dbReference type="Pfam" id="PF13577">
    <property type="entry name" value="SnoaL_4"/>
    <property type="match status" value="1"/>
</dbReference>
<dbReference type="RefSeq" id="WP_093560102.1">
    <property type="nucleotide sequence ID" value="NZ_FPBO01000044.1"/>
</dbReference>
<dbReference type="STRING" id="1035707.SAMN05216552_104447"/>
<gene>
    <name evidence="2" type="ORF">SAMN05216552_104447</name>
</gene>
<organism evidence="2 3">
    <name type="scientific">Pseudoduganella namucuonensis</name>
    <dbReference type="NCBI Taxonomy" id="1035707"/>
    <lineage>
        <taxon>Bacteria</taxon>
        <taxon>Pseudomonadati</taxon>
        <taxon>Pseudomonadota</taxon>
        <taxon>Betaproteobacteria</taxon>
        <taxon>Burkholderiales</taxon>
        <taxon>Oxalobacteraceae</taxon>
        <taxon>Telluria group</taxon>
        <taxon>Pseudoduganella</taxon>
    </lineage>
</organism>
<reference evidence="3" key="1">
    <citation type="submission" date="2016-10" db="EMBL/GenBank/DDBJ databases">
        <authorList>
            <person name="Varghese N."/>
            <person name="Submissions S."/>
        </authorList>
    </citation>
    <scope>NUCLEOTIDE SEQUENCE [LARGE SCALE GENOMIC DNA]</scope>
    <source>
        <strain evidence="3">CGMCC 1.11014</strain>
    </source>
</reference>
<keyword evidence="3" id="KW-1185">Reference proteome</keyword>
<protein>
    <submittedName>
        <fullName evidence="2">Ketosteroid isomerase homolog</fullName>
    </submittedName>
</protein>
<dbReference type="InterPro" id="IPR032710">
    <property type="entry name" value="NTF2-like_dom_sf"/>
</dbReference>
<sequence length="174" mass="19348">MTTAAQADTTLRTLAARLHRLEAERAVRNTLARYMALCDQPCDDRDFPRLGDLFTEDAAWEGVGERYARTFGRQVGRAAITAFLGGYLAPSTHFKRNLHFLTSDQVTVAGDGERVHGQWIMLQISTYEDGRSEAISARLQVEFSAAPDGRWLIARFRTERLDCVPWDVAGGAAA</sequence>
<dbReference type="SUPFAM" id="SSF54427">
    <property type="entry name" value="NTF2-like"/>
    <property type="match status" value="1"/>
</dbReference>